<name>A0A8J3WJB1_9ACTN</name>
<gene>
    <name evidence="1" type="ORF">Psi01_33790</name>
</gene>
<sequence>MTIQEQAQALIAMSAGEAAALQEWSEIEGATFEAFASAYAGDQVYYCKGCHGG</sequence>
<organism evidence="1 2">
    <name type="scientific">Planobispora siamensis</name>
    <dbReference type="NCBI Taxonomy" id="936338"/>
    <lineage>
        <taxon>Bacteria</taxon>
        <taxon>Bacillati</taxon>
        <taxon>Actinomycetota</taxon>
        <taxon>Actinomycetes</taxon>
        <taxon>Streptosporangiales</taxon>
        <taxon>Streptosporangiaceae</taxon>
        <taxon>Planobispora</taxon>
    </lineage>
</organism>
<keyword evidence="2" id="KW-1185">Reference proteome</keyword>
<dbReference type="EMBL" id="BOOJ01000029">
    <property type="protein sequence ID" value="GIH92749.1"/>
    <property type="molecule type" value="Genomic_DNA"/>
</dbReference>
<reference evidence="1 2" key="1">
    <citation type="submission" date="2021-01" db="EMBL/GenBank/DDBJ databases">
        <title>Whole genome shotgun sequence of Planobispora siamensis NBRC 107568.</title>
        <authorList>
            <person name="Komaki H."/>
            <person name="Tamura T."/>
        </authorList>
    </citation>
    <scope>NUCLEOTIDE SEQUENCE [LARGE SCALE GENOMIC DNA]</scope>
    <source>
        <strain evidence="1 2">NBRC 107568</strain>
    </source>
</reference>
<evidence type="ECO:0000313" key="2">
    <source>
        <dbReference type="Proteomes" id="UP000619788"/>
    </source>
</evidence>
<protein>
    <submittedName>
        <fullName evidence="1">Uncharacterized protein</fullName>
    </submittedName>
</protein>
<accession>A0A8J3WJB1</accession>
<dbReference type="RefSeq" id="WP_204064956.1">
    <property type="nucleotide sequence ID" value="NZ_BOOJ01000029.1"/>
</dbReference>
<dbReference type="AlphaFoldDB" id="A0A8J3WJB1"/>
<evidence type="ECO:0000313" key="1">
    <source>
        <dbReference type="EMBL" id="GIH92749.1"/>
    </source>
</evidence>
<comment type="caution">
    <text evidence="1">The sequence shown here is derived from an EMBL/GenBank/DDBJ whole genome shotgun (WGS) entry which is preliminary data.</text>
</comment>
<dbReference type="Proteomes" id="UP000619788">
    <property type="component" value="Unassembled WGS sequence"/>
</dbReference>
<proteinExistence type="predicted"/>